<feature type="transmembrane region" description="Helical" evidence="1">
    <location>
        <begin position="28"/>
        <end position="51"/>
    </location>
</feature>
<keyword evidence="1" id="KW-1133">Transmembrane helix</keyword>
<evidence type="ECO:0000313" key="2">
    <source>
        <dbReference type="EMBL" id="THD73286.1"/>
    </source>
</evidence>
<dbReference type="EMBL" id="SSMD01000005">
    <property type="protein sequence ID" value="THD73286.1"/>
    <property type="molecule type" value="Genomic_DNA"/>
</dbReference>
<dbReference type="InterPro" id="IPR025498">
    <property type="entry name" value="DUF4389"/>
</dbReference>
<evidence type="ECO:0000256" key="1">
    <source>
        <dbReference type="SAM" id="Phobius"/>
    </source>
</evidence>
<name>A0A4S3M8D7_9RHOB</name>
<keyword evidence="3" id="KW-1185">Reference proteome</keyword>
<dbReference type="Pfam" id="PF14333">
    <property type="entry name" value="DUF4389"/>
    <property type="match status" value="1"/>
</dbReference>
<dbReference type="OrthoDB" id="7933712at2"/>
<reference evidence="2 3" key="1">
    <citation type="submission" date="2019-04" db="EMBL/GenBank/DDBJ databases">
        <title>Draft genome sequence of Youngimonas vesicularis.</title>
        <authorList>
            <person name="Hameed A."/>
        </authorList>
    </citation>
    <scope>NUCLEOTIDE SEQUENCE [LARGE SCALE GENOMIC DNA]</scope>
    <source>
        <strain evidence="2 3">CC-AMW-E</strain>
    </source>
</reference>
<dbReference type="AlphaFoldDB" id="A0A4S3M8D7"/>
<dbReference type="Proteomes" id="UP000306113">
    <property type="component" value="Unassembled WGS sequence"/>
</dbReference>
<sequence length="100" mass="11030">MTDEDKLSGRIHGEQFEPDQGEGMLMRIVHTLLIGAMMSVTQTILGALTLIQIIIMALNKGAPNENLANFGTDLGVWMAKAVRYMTAASNVKPWPWTELD</sequence>
<accession>A0A4S3M8D7</accession>
<keyword evidence="1" id="KW-0472">Membrane</keyword>
<organism evidence="2 3">
    <name type="scientific">Thalassobius vesicularis</name>
    <dbReference type="NCBI Taxonomy" id="1294297"/>
    <lineage>
        <taxon>Bacteria</taxon>
        <taxon>Pseudomonadati</taxon>
        <taxon>Pseudomonadota</taxon>
        <taxon>Alphaproteobacteria</taxon>
        <taxon>Rhodobacterales</taxon>
        <taxon>Roseobacteraceae</taxon>
        <taxon>Thalassovita</taxon>
    </lineage>
</organism>
<keyword evidence="1" id="KW-0812">Transmembrane</keyword>
<proteinExistence type="predicted"/>
<dbReference type="RefSeq" id="WP_136339415.1">
    <property type="nucleotide sequence ID" value="NZ_SSMD01000005.1"/>
</dbReference>
<evidence type="ECO:0000313" key="3">
    <source>
        <dbReference type="Proteomes" id="UP000306113"/>
    </source>
</evidence>
<comment type="caution">
    <text evidence="2">The sequence shown here is derived from an EMBL/GenBank/DDBJ whole genome shotgun (WGS) entry which is preliminary data.</text>
</comment>
<protein>
    <submittedName>
        <fullName evidence="2">DUF4389 domain-containing protein</fullName>
    </submittedName>
</protein>
<gene>
    <name evidence="2" type="ORF">E7681_11340</name>
</gene>